<evidence type="ECO:0000313" key="3">
    <source>
        <dbReference type="Proteomes" id="UP000252517"/>
    </source>
</evidence>
<protein>
    <recommendedName>
        <fullName evidence="1">MABP domain-containing protein</fullName>
    </recommendedName>
</protein>
<dbReference type="RefSeq" id="WP_114089248.1">
    <property type="nucleotide sequence ID" value="NZ_JPWH01000013.1"/>
</dbReference>
<proteinExistence type="predicted"/>
<dbReference type="EMBL" id="JPWH01000013">
    <property type="protein sequence ID" value="RCK47014.1"/>
    <property type="molecule type" value="Genomic_DNA"/>
</dbReference>
<evidence type="ECO:0000313" key="2">
    <source>
        <dbReference type="EMBL" id="RCK47014.1"/>
    </source>
</evidence>
<reference evidence="2 3" key="1">
    <citation type="submission" date="2014-07" db="EMBL/GenBank/DDBJ databases">
        <title>Draft genome sequence of Thalassospira profundimaris S25-3-2.</title>
        <authorList>
            <person name="Lai Q."/>
            <person name="Shao Z."/>
        </authorList>
    </citation>
    <scope>NUCLEOTIDE SEQUENCE [LARGE SCALE GENOMIC DNA]</scope>
    <source>
        <strain evidence="2 3">S25-3-2</strain>
    </source>
</reference>
<feature type="domain" description="MABP" evidence="1">
    <location>
        <begin position="1"/>
        <end position="146"/>
    </location>
</feature>
<evidence type="ECO:0000259" key="1">
    <source>
        <dbReference type="PROSITE" id="PS51498"/>
    </source>
</evidence>
<name>A0A367X010_9PROT</name>
<dbReference type="Proteomes" id="UP000252517">
    <property type="component" value="Unassembled WGS sequence"/>
</dbReference>
<dbReference type="Gene3D" id="2.100.10.50">
    <property type="match status" value="1"/>
</dbReference>
<dbReference type="AlphaFoldDB" id="A0A367X010"/>
<dbReference type="InterPro" id="IPR023341">
    <property type="entry name" value="MABP"/>
</dbReference>
<sequence>MPNSKLAITNFTIQSIGSAGPQYEHGWEFFPTDLNATVRGNYIYCGFQQGTTDPVTEVNFIAYDGAQSAPIPGWEWSPEDLNKGAKGQYIYMYWRRGNGHKPITSMTFLVTSSSTPPQISGYTQVGCDLNKGAGGEYIWAYYSNTAQPFAFKKELFERA</sequence>
<dbReference type="GO" id="GO:0005737">
    <property type="term" value="C:cytoplasm"/>
    <property type="evidence" value="ECO:0007669"/>
    <property type="project" value="UniProtKB-ARBA"/>
</dbReference>
<organism evidence="2 3">
    <name type="scientific">Thalassospira profundimaris</name>
    <dbReference type="NCBI Taxonomy" id="502049"/>
    <lineage>
        <taxon>Bacteria</taxon>
        <taxon>Pseudomonadati</taxon>
        <taxon>Pseudomonadota</taxon>
        <taxon>Alphaproteobacteria</taxon>
        <taxon>Rhodospirillales</taxon>
        <taxon>Thalassospiraceae</taxon>
        <taxon>Thalassospira</taxon>
    </lineage>
</organism>
<dbReference type="OrthoDB" id="7364544at2"/>
<comment type="caution">
    <text evidence="2">The sequence shown here is derived from an EMBL/GenBank/DDBJ whole genome shotgun (WGS) entry which is preliminary data.</text>
</comment>
<accession>A0A367X010</accession>
<dbReference type="PROSITE" id="PS51498">
    <property type="entry name" value="MABP"/>
    <property type="match status" value="1"/>
</dbReference>
<gene>
    <name evidence="2" type="ORF">TH25_15955</name>
</gene>